<organism evidence="5 6">
    <name type="scientific">Streptomyces luteireticuli</name>
    <dbReference type="NCBI Taxonomy" id="173858"/>
    <lineage>
        <taxon>Bacteria</taxon>
        <taxon>Bacillati</taxon>
        <taxon>Actinomycetota</taxon>
        <taxon>Actinomycetes</taxon>
        <taxon>Kitasatosporales</taxon>
        <taxon>Streptomycetaceae</taxon>
        <taxon>Streptomyces</taxon>
    </lineage>
</organism>
<comment type="similarity">
    <text evidence="1 3">Belongs to the type-B carboxylesterase/lipase family.</text>
</comment>
<reference evidence="5 6" key="1">
    <citation type="journal article" date="2019" name="Int. J. Syst. Evol. Microbiol.">
        <title>The Global Catalogue of Microorganisms (GCM) 10K type strain sequencing project: providing services to taxonomists for standard genome sequencing and annotation.</title>
        <authorList>
            <consortium name="The Broad Institute Genomics Platform"/>
            <consortium name="The Broad Institute Genome Sequencing Center for Infectious Disease"/>
            <person name="Wu L."/>
            <person name="Ma J."/>
        </authorList>
    </citation>
    <scope>NUCLEOTIDE SEQUENCE [LARGE SCALE GENOMIC DNA]</scope>
    <source>
        <strain evidence="5 6">JCM 4788</strain>
    </source>
</reference>
<evidence type="ECO:0000259" key="4">
    <source>
        <dbReference type="Pfam" id="PF00135"/>
    </source>
</evidence>
<dbReference type="InterPro" id="IPR000997">
    <property type="entry name" value="Cholinesterase"/>
</dbReference>
<evidence type="ECO:0000256" key="1">
    <source>
        <dbReference type="ARBA" id="ARBA00005964"/>
    </source>
</evidence>
<dbReference type="PROSITE" id="PS00122">
    <property type="entry name" value="CARBOXYLESTERASE_B_1"/>
    <property type="match status" value="1"/>
</dbReference>
<keyword evidence="6" id="KW-1185">Reference proteome</keyword>
<keyword evidence="3" id="KW-0732">Signal</keyword>
<evidence type="ECO:0000256" key="3">
    <source>
        <dbReference type="RuleBase" id="RU361235"/>
    </source>
</evidence>
<proteinExistence type="inferred from homology"/>
<dbReference type="EMBL" id="BAAABX010000019">
    <property type="protein sequence ID" value="GAA0399034.1"/>
    <property type="molecule type" value="Genomic_DNA"/>
</dbReference>
<dbReference type="RefSeq" id="WP_344022233.1">
    <property type="nucleotide sequence ID" value="NZ_BAAABX010000019.1"/>
</dbReference>
<dbReference type="PRINTS" id="PR00878">
    <property type="entry name" value="CHOLNESTRASE"/>
</dbReference>
<dbReference type="SUPFAM" id="SSF53474">
    <property type="entry name" value="alpha/beta-Hydrolases"/>
    <property type="match status" value="1"/>
</dbReference>
<gene>
    <name evidence="5" type="ORF">GCM10010357_20160</name>
</gene>
<dbReference type="Proteomes" id="UP001500879">
    <property type="component" value="Unassembled WGS sequence"/>
</dbReference>
<dbReference type="InterPro" id="IPR002018">
    <property type="entry name" value="CarbesteraseB"/>
</dbReference>
<dbReference type="PANTHER" id="PTHR43142:SF1">
    <property type="entry name" value="CARBOXYLIC ESTER HYDROLASE"/>
    <property type="match status" value="1"/>
</dbReference>
<keyword evidence="2 3" id="KW-0378">Hydrolase</keyword>
<dbReference type="PROSITE" id="PS51318">
    <property type="entry name" value="TAT"/>
    <property type="match status" value="1"/>
</dbReference>
<dbReference type="InterPro" id="IPR019826">
    <property type="entry name" value="Carboxylesterase_B_AS"/>
</dbReference>
<feature type="domain" description="Carboxylesterase type B" evidence="4">
    <location>
        <begin position="48"/>
        <end position="484"/>
    </location>
</feature>
<evidence type="ECO:0000313" key="5">
    <source>
        <dbReference type="EMBL" id="GAA0399034.1"/>
    </source>
</evidence>
<dbReference type="InterPro" id="IPR029058">
    <property type="entry name" value="AB_hydrolase_fold"/>
</dbReference>
<evidence type="ECO:0000256" key="2">
    <source>
        <dbReference type="ARBA" id="ARBA00022801"/>
    </source>
</evidence>
<dbReference type="Gene3D" id="3.40.50.1820">
    <property type="entry name" value="alpha/beta hydrolase"/>
    <property type="match status" value="1"/>
</dbReference>
<sequence length="494" mass="52165">MNDDDIRNSRSTGISRRTLLRAGAVGAGAATLPAPFVHAAQLAPDARTVVTTTSGRVRGRAVGTVTAFRGIPYARTDRFSPPRPVQPWTGVRDALEPGPAAPQLTSPLAHVMGDFTVPQSEDCLSLNVWAPPGTGHPVLVFLHGGGFWTGGAGLPWYDGAALAAAGDIVVVTVAYRLGTLGFLDLPGVSEPNLGLRDQLAGLRWLHDNIAAFGGDPSNITLSGQSAGGYSILAMLANPRAMGLFHRAILQSVPSGMPPGTAEEAKAHSELLLKQLGLGPSDGARLRTVPVADLLHAQNAVAMATARPLNAIPPFQPVADGDLVQDDPVRAAGALTDAGIQVMLGNTRDEAGAYIVGDPAVEKLTQDDLNRFATQWFGDASYATPHGRTVTQVVVDMCTQQLFRNPEDHLAKLLTDRGTPPWRYQFDWSPKHSEYGACHCIELPFLLGSPGAWKDAAMLAGEQPTALVGEVQRAWASFARNGDPGWAAGAVHHFK</sequence>
<dbReference type="PANTHER" id="PTHR43142">
    <property type="entry name" value="CARBOXYLIC ESTER HYDROLASE"/>
    <property type="match status" value="1"/>
</dbReference>
<evidence type="ECO:0000313" key="6">
    <source>
        <dbReference type="Proteomes" id="UP001500879"/>
    </source>
</evidence>
<dbReference type="Pfam" id="PF00135">
    <property type="entry name" value="COesterase"/>
    <property type="match status" value="1"/>
</dbReference>
<accession>A0ABN0YL01</accession>
<feature type="signal peptide" evidence="3">
    <location>
        <begin position="1"/>
        <end position="39"/>
    </location>
</feature>
<feature type="chain" id="PRO_5044990736" description="Carboxylic ester hydrolase" evidence="3">
    <location>
        <begin position="40"/>
        <end position="494"/>
    </location>
</feature>
<dbReference type="InterPro" id="IPR006311">
    <property type="entry name" value="TAT_signal"/>
</dbReference>
<protein>
    <recommendedName>
        <fullName evidence="3">Carboxylic ester hydrolase</fullName>
        <ecNumber evidence="3">3.1.1.-</ecNumber>
    </recommendedName>
</protein>
<name>A0ABN0YL01_9ACTN</name>
<comment type="caution">
    <text evidence="5">The sequence shown here is derived from an EMBL/GenBank/DDBJ whole genome shotgun (WGS) entry which is preliminary data.</text>
</comment>
<dbReference type="EC" id="3.1.1.-" evidence="3"/>